<reference evidence="3" key="1">
    <citation type="journal article" date="2010" name="PLoS Genet.">
        <title>The genome of a pathogenic rhodococcus: cooptive virulence underpinned by key gene acquisitions.</title>
        <authorList>
            <person name="Letek M."/>
            <person name="Gonzalez P."/>
            <person name="Macarthur I."/>
            <person name="Rodriguez H."/>
            <person name="Freeman T.C."/>
            <person name="Valero-Rello A."/>
            <person name="Blanco M."/>
            <person name="Buckley T."/>
            <person name="Cherevach I."/>
            <person name="Fahey R."/>
            <person name="Hapeshi A."/>
            <person name="Holdstock J."/>
            <person name="Leadon D."/>
            <person name="Navas J."/>
            <person name="Ocampo A."/>
            <person name="Quail M.A."/>
            <person name="Sanders M."/>
            <person name="Scortti M.M."/>
            <person name="Prescott J.F."/>
            <person name="Fogarty U."/>
            <person name="Meijer W.G."/>
            <person name="Parkhill J."/>
            <person name="Bentley S.D."/>
            <person name="Vazquez-Boland J.A."/>
        </authorList>
    </citation>
    <scope>NUCLEOTIDE SEQUENCE [LARGE SCALE GENOMIC DNA]</scope>
    <source>
        <strain evidence="3 4">103S</strain>
    </source>
</reference>
<gene>
    <name evidence="3" type="ordered locus">REQ_25570</name>
</gene>
<name>A0A3S5Y7X2_RHOH1</name>
<keyword evidence="2" id="KW-1133">Transmembrane helix</keyword>
<feature type="transmembrane region" description="Helical" evidence="2">
    <location>
        <begin position="6"/>
        <end position="22"/>
    </location>
</feature>
<evidence type="ECO:0000313" key="3">
    <source>
        <dbReference type="EMBL" id="CBH48593.1"/>
    </source>
</evidence>
<sequence>MEILVIVALVVIVAAINVRWWYRRRQGNSPTPEAGTAEGKTRQMNDVHRERRNHES</sequence>
<evidence type="ECO:0000313" key="4">
    <source>
        <dbReference type="Proteomes" id="UP000006892"/>
    </source>
</evidence>
<dbReference type="EMBL" id="FN563149">
    <property type="protein sequence ID" value="CBH48593.1"/>
    <property type="molecule type" value="Genomic_DNA"/>
</dbReference>
<dbReference type="Proteomes" id="UP001154400">
    <property type="component" value="Chromosome"/>
</dbReference>
<accession>A0A3S5Y7X2</accession>
<keyword evidence="2" id="KW-0472">Membrane</keyword>
<dbReference type="AlphaFoldDB" id="A0A3S5Y7X2"/>
<organism evidence="3">
    <name type="scientific">Rhodococcus hoagii (strain 103S)</name>
    <name type="common">Rhodococcus equi</name>
    <dbReference type="NCBI Taxonomy" id="685727"/>
    <lineage>
        <taxon>Bacteria</taxon>
        <taxon>Bacillati</taxon>
        <taxon>Actinomycetota</taxon>
        <taxon>Actinomycetes</taxon>
        <taxon>Mycobacteriales</taxon>
        <taxon>Nocardiaceae</taxon>
        <taxon>Prescottella</taxon>
    </lineage>
</organism>
<evidence type="ECO:0000256" key="1">
    <source>
        <dbReference type="SAM" id="MobiDB-lite"/>
    </source>
</evidence>
<dbReference type="RefSeq" id="WP_013416193.1">
    <property type="nucleotide sequence ID" value="NC_014659.1"/>
</dbReference>
<evidence type="ECO:0000256" key="2">
    <source>
        <dbReference type="SAM" id="Phobius"/>
    </source>
</evidence>
<proteinExistence type="predicted"/>
<dbReference type="KEGG" id="req:REQ_25570"/>
<keyword evidence="2" id="KW-0812">Transmembrane</keyword>
<feature type="region of interest" description="Disordered" evidence="1">
    <location>
        <begin position="26"/>
        <end position="56"/>
    </location>
</feature>
<feature type="compositionally biased region" description="Basic and acidic residues" evidence="1">
    <location>
        <begin position="39"/>
        <end position="56"/>
    </location>
</feature>
<protein>
    <submittedName>
        <fullName evidence="3">Membrane protein</fullName>
    </submittedName>
</protein>